<keyword evidence="1" id="KW-0812">Transmembrane</keyword>
<name>A0A9X2MCF4_9FIRM</name>
<keyword evidence="1" id="KW-1133">Transmembrane helix</keyword>
<keyword evidence="3" id="KW-1185">Reference proteome</keyword>
<accession>A0A9X2MCF4</accession>
<dbReference type="Proteomes" id="UP001140817">
    <property type="component" value="Unassembled WGS sequence"/>
</dbReference>
<protein>
    <submittedName>
        <fullName evidence="2">Uncharacterized protein</fullName>
    </submittedName>
</protein>
<keyword evidence="1" id="KW-0472">Membrane</keyword>
<dbReference type="EMBL" id="JANKBY010000173">
    <property type="protein sequence ID" value="MCR1823661.1"/>
    <property type="molecule type" value="Genomic_DNA"/>
</dbReference>
<sequence>MNNNTIAKIWLFAAICFLIVGVGDKNTVFIILGCSYICIGCSKLSKKTKNKDDI</sequence>
<evidence type="ECO:0000313" key="2">
    <source>
        <dbReference type="EMBL" id="MCR1823661.1"/>
    </source>
</evidence>
<organism evidence="2 3">
    <name type="scientific">Terrisporobacter muris</name>
    <dbReference type="NCBI Taxonomy" id="2963284"/>
    <lineage>
        <taxon>Bacteria</taxon>
        <taxon>Bacillati</taxon>
        <taxon>Bacillota</taxon>
        <taxon>Clostridia</taxon>
        <taxon>Peptostreptococcales</taxon>
        <taxon>Peptostreptococcaceae</taxon>
        <taxon>Terrisporobacter</taxon>
    </lineage>
</organism>
<feature type="transmembrane region" description="Helical" evidence="1">
    <location>
        <begin position="5"/>
        <end position="22"/>
    </location>
</feature>
<evidence type="ECO:0000313" key="3">
    <source>
        <dbReference type="Proteomes" id="UP001140817"/>
    </source>
</evidence>
<evidence type="ECO:0000256" key="1">
    <source>
        <dbReference type="SAM" id="Phobius"/>
    </source>
</evidence>
<dbReference type="RefSeq" id="WP_257560524.1">
    <property type="nucleotide sequence ID" value="NZ_JANKBY010000173.1"/>
</dbReference>
<gene>
    <name evidence="2" type="ORF">NSA58_12765</name>
</gene>
<proteinExistence type="predicted"/>
<reference evidence="2" key="1">
    <citation type="submission" date="2022-07" db="EMBL/GenBank/DDBJ databases">
        <title>Enhanced cultured diversity of the mouse gut microbiota enables custom-made synthetic communities.</title>
        <authorList>
            <person name="Afrizal A."/>
        </authorList>
    </citation>
    <scope>NUCLEOTIDE SEQUENCE</scope>
    <source>
        <strain evidence="2">DSM 29186</strain>
    </source>
</reference>
<feature type="transmembrane region" description="Helical" evidence="1">
    <location>
        <begin position="28"/>
        <end position="45"/>
    </location>
</feature>
<comment type="caution">
    <text evidence="2">The sequence shown here is derived from an EMBL/GenBank/DDBJ whole genome shotgun (WGS) entry which is preliminary data.</text>
</comment>
<dbReference type="AlphaFoldDB" id="A0A9X2MCF4"/>